<dbReference type="AlphaFoldDB" id="A0A7I7Q3F5"/>
<keyword evidence="2" id="KW-1185">Reference proteome</keyword>
<protein>
    <submittedName>
        <fullName evidence="1">Uncharacterized protein</fullName>
    </submittedName>
</protein>
<gene>
    <name evidence="1" type="ORF">MSTO_10130</name>
</gene>
<sequence>MSARMGAAIVAAAPTKAVVSPMNPKALACAPTRKVQWYAIDCAVISRSRRWFGGCAKSL</sequence>
<evidence type="ECO:0000313" key="2">
    <source>
        <dbReference type="Proteomes" id="UP000467130"/>
    </source>
</evidence>
<reference evidence="1 2" key="1">
    <citation type="journal article" date="2019" name="Emerg. Microbes Infect.">
        <title>Comprehensive subspecies identification of 175 nontuberculous mycobacteria species based on 7547 genomic profiles.</title>
        <authorList>
            <person name="Matsumoto Y."/>
            <person name="Kinjo T."/>
            <person name="Motooka D."/>
            <person name="Nabeya D."/>
            <person name="Jung N."/>
            <person name="Uechi K."/>
            <person name="Horii T."/>
            <person name="Iida T."/>
            <person name="Fujita J."/>
            <person name="Nakamura S."/>
        </authorList>
    </citation>
    <scope>NUCLEOTIDE SEQUENCE [LARGE SCALE GENOMIC DNA]</scope>
    <source>
        <strain evidence="1 2">JCM 17783</strain>
    </source>
</reference>
<accession>A0A7I7Q3F5</accession>
<dbReference type="Proteomes" id="UP000467130">
    <property type="component" value="Chromosome"/>
</dbReference>
<proteinExistence type="predicted"/>
<dbReference type="KEGG" id="msto:MSTO_10130"/>
<organism evidence="1 2">
    <name type="scientific">Mycobacterium stomatepiae</name>
    <dbReference type="NCBI Taxonomy" id="470076"/>
    <lineage>
        <taxon>Bacteria</taxon>
        <taxon>Bacillati</taxon>
        <taxon>Actinomycetota</taxon>
        <taxon>Actinomycetes</taxon>
        <taxon>Mycobacteriales</taxon>
        <taxon>Mycobacteriaceae</taxon>
        <taxon>Mycobacterium</taxon>
        <taxon>Mycobacterium simiae complex</taxon>
    </lineage>
</organism>
<dbReference type="EMBL" id="AP022587">
    <property type="protein sequence ID" value="BBY20808.1"/>
    <property type="molecule type" value="Genomic_DNA"/>
</dbReference>
<evidence type="ECO:0000313" key="1">
    <source>
        <dbReference type="EMBL" id="BBY20808.1"/>
    </source>
</evidence>
<name>A0A7I7Q3F5_9MYCO</name>